<gene>
    <name evidence="1" type="ORF">DP939_35035</name>
</gene>
<evidence type="ECO:0000313" key="2">
    <source>
        <dbReference type="Proteomes" id="UP000253303"/>
    </source>
</evidence>
<dbReference type="EMBL" id="QMEY01000022">
    <property type="protein sequence ID" value="RBQ15589.1"/>
    <property type="molecule type" value="Genomic_DNA"/>
</dbReference>
<keyword evidence="2" id="KW-1185">Reference proteome</keyword>
<evidence type="ECO:0000313" key="1">
    <source>
        <dbReference type="EMBL" id="RBQ15589.1"/>
    </source>
</evidence>
<comment type="caution">
    <text evidence="1">The sequence shown here is derived from an EMBL/GenBank/DDBJ whole genome shotgun (WGS) entry which is preliminary data.</text>
</comment>
<dbReference type="Proteomes" id="UP000253303">
    <property type="component" value="Unassembled WGS sequence"/>
</dbReference>
<name>A0A366LQ99_9ACTN</name>
<dbReference type="OrthoDB" id="9778153at2"/>
<reference evidence="1 2" key="1">
    <citation type="submission" date="2018-06" db="EMBL/GenBank/DDBJ databases">
        <title>Sphaerisporangium craniellae sp. nov., isolated from a marine sponge in the South China Sea.</title>
        <authorList>
            <person name="Li L."/>
        </authorList>
    </citation>
    <scope>NUCLEOTIDE SEQUENCE [LARGE SCALE GENOMIC DNA]</scope>
    <source>
        <strain evidence="1 2">LHW63015</strain>
    </source>
</reference>
<protein>
    <submittedName>
        <fullName evidence="1">Uncharacterized protein</fullName>
    </submittedName>
</protein>
<organism evidence="1 2">
    <name type="scientific">Spongiactinospora rosea</name>
    <dbReference type="NCBI Taxonomy" id="2248750"/>
    <lineage>
        <taxon>Bacteria</taxon>
        <taxon>Bacillati</taxon>
        <taxon>Actinomycetota</taxon>
        <taxon>Actinomycetes</taxon>
        <taxon>Streptosporangiales</taxon>
        <taxon>Streptosporangiaceae</taxon>
        <taxon>Spongiactinospora</taxon>
    </lineage>
</organism>
<sequence length="270" mass="28769">MLEYGMNRLFTDLVDDAGLFPPTSLPMGDALARHHADEAAGSPVLTHRFLCPASRVPDLLRHEPGDIRLGLIMDTDQPPDLDGLTVEFVELKMPSGALVPGPRGERLVPWLPPQGRLFVEVPAGSPPAQVAPGVGLKVRCGGLTPEAFPSTRELGGFIRHCVRDGVPFKATAGLHHAVRHPDPSFGVYRHGFLNLVLAVSAAVEGRDPVAVLEICDPAELVALAHATSEETAERTRSLLVSYGSCSTSAPLDDLAELGLLPGTARTKEPR</sequence>
<dbReference type="AlphaFoldDB" id="A0A366LQ99"/>
<accession>A0A366LQ99</accession>
<proteinExistence type="predicted"/>